<dbReference type="Pfam" id="PF18029">
    <property type="entry name" value="Glyoxalase_6"/>
    <property type="match status" value="1"/>
</dbReference>
<dbReference type="PROSITE" id="PS51819">
    <property type="entry name" value="VOC"/>
    <property type="match status" value="1"/>
</dbReference>
<dbReference type="RefSeq" id="WP_035946228.1">
    <property type="nucleotide sequence ID" value="NZ_BMEA01000001.1"/>
</dbReference>
<sequence length="142" mass="16181">MGKHPAYVHTVLDTKRPRELAEFYRQLLGLVYRAGDEPPTDGSPDDADWLVLTQPDGTRQLAIQEEPEHRATTWPDHDVPQQLHIDYLVESVEELERHKDEALRLGAELRLDRSDDEEEPLYVLADPAGHTFCLFVGTHGGF</sequence>
<organism evidence="2 3">
    <name type="scientific">Knoellia flava</name>
    <dbReference type="NCBI Taxonomy" id="913969"/>
    <lineage>
        <taxon>Bacteria</taxon>
        <taxon>Bacillati</taxon>
        <taxon>Actinomycetota</taxon>
        <taxon>Actinomycetes</taxon>
        <taxon>Micrococcales</taxon>
        <taxon>Intrasporangiaceae</taxon>
        <taxon>Knoellia</taxon>
    </lineage>
</organism>
<evidence type="ECO:0000313" key="3">
    <source>
        <dbReference type="Proteomes" id="UP000628079"/>
    </source>
</evidence>
<comment type="caution">
    <text evidence="2">The sequence shown here is derived from an EMBL/GenBank/DDBJ whole genome shotgun (WGS) entry which is preliminary data.</text>
</comment>
<dbReference type="Proteomes" id="UP000628079">
    <property type="component" value="Unassembled WGS sequence"/>
</dbReference>
<reference evidence="2" key="2">
    <citation type="submission" date="2020-09" db="EMBL/GenBank/DDBJ databases">
        <authorList>
            <person name="Sun Q."/>
            <person name="Zhou Y."/>
        </authorList>
    </citation>
    <scope>NUCLEOTIDE SEQUENCE</scope>
    <source>
        <strain evidence="2">CGMCC 1.10749</strain>
    </source>
</reference>
<name>A0A8H9KS80_9MICO</name>
<accession>A0A8H9KS80</accession>
<dbReference type="PANTHER" id="PTHR35908">
    <property type="entry name" value="HYPOTHETICAL FUSION PROTEIN"/>
    <property type="match status" value="1"/>
</dbReference>
<dbReference type="AlphaFoldDB" id="A0A8H9KS80"/>
<dbReference type="PANTHER" id="PTHR35908:SF1">
    <property type="entry name" value="CONSERVED PROTEIN"/>
    <property type="match status" value="1"/>
</dbReference>
<dbReference type="InterPro" id="IPR037523">
    <property type="entry name" value="VOC_core"/>
</dbReference>
<proteinExistence type="predicted"/>
<evidence type="ECO:0000259" key="1">
    <source>
        <dbReference type="PROSITE" id="PS51819"/>
    </source>
</evidence>
<reference evidence="2" key="1">
    <citation type="journal article" date="2014" name="Int. J. Syst. Evol. Microbiol.">
        <title>Complete genome sequence of Corynebacterium casei LMG S-19264T (=DSM 44701T), isolated from a smear-ripened cheese.</title>
        <authorList>
            <consortium name="US DOE Joint Genome Institute (JGI-PGF)"/>
            <person name="Walter F."/>
            <person name="Albersmeier A."/>
            <person name="Kalinowski J."/>
            <person name="Ruckert C."/>
        </authorList>
    </citation>
    <scope>NUCLEOTIDE SEQUENCE</scope>
    <source>
        <strain evidence="2">CGMCC 1.10749</strain>
    </source>
</reference>
<dbReference type="InterPro" id="IPR041581">
    <property type="entry name" value="Glyoxalase_6"/>
</dbReference>
<feature type="domain" description="VOC" evidence="1">
    <location>
        <begin position="6"/>
        <end position="137"/>
    </location>
</feature>
<gene>
    <name evidence="2" type="ORF">GCM10011314_17300</name>
</gene>
<dbReference type="CDD" id="cd06587">
    <property type="entry name" value="VOC"/>
    <property type="match status" value="1"/>
</dbReference>
<dbReference type="EMBL" id="BMEA01000001">
    <property type="protein sequence ID" value="GGB78175.1"/>
    <property type="molecule type" value="Genomic_DNA"/>
</dbReference>
<dbReference type="InterPro" id="IPR029068">
    <property type="entry name" value="Glyas_Bleomycin-R_OHBP_Dase"/>
</dbReference>
<evidence type="ECO:0000313" key="2">
    <source>
        <dbReference type="EMBL" id="GGB78175.1"/>
    </source>
</evidence>
<protein>
    <submittedName>
        <fullName evidence="2">Glyoxalase</fullName>
    </submittedName>
</protein>
<dbReference type="Gene3D" id="3.10.180.10">
    <property type="entry name" value="2,3-Dihydroxybiphenyl 1,2-Dioxygenase, domain 1"/>
    <property type="match status" value="1"/>
</dbReference>
<dbReference type="SUPFAM" id="SSF54593">
    <property type="entry name" value="Glyoxalase/Bleomycin resistance protein/Dihydroxybiphenyl dioxygenase"/>
    <property type="match status" value="1"/>
</dbReference>